<reference evidence="2" key="1">
    <citation type="submission" date="2015-07" db="EMBL/GenBank/DDBJ databases">
        <title>Near-Complete Genome Sequence of the Cellulolytic Bacterium Bacteroides (Pseudobacteroides) cellulosolvens ATCC 35603.</title>
        <authorList>
            <person name="Dassa B."/>
            <person name="Utturkar S.M."/>
            <person name="Klingeman D.M."/>
            <person name="Hurt R.A."/>
            <person name="Keller M."/>
            <person name="Xu J."/>
            <person name="Reddy Y.H.K."/>
            <person name="Borovok I."/>
            <person name="Grinberg I.R."/>
            <person name="Lamed R."/>
            <person name="Zhivin O."/>
            <person name="Bayer E.A."/>
            <person name="Brown S.D."/>
        </authorList>
    </citation>
    <scope>NUCLEOTIDE SEQUENCE [LARGE SCALE GENOMIC DNA]</scope>
    <source>
        <strain evidence="2">DSM 2933</strain>
    </source>
</reference>
<dbReference type="EMBL" id="LGTC01000001">
    <property type="protein sequence ID" value="KNY27715.1"/>
    <property type="molecule type" value="Genomic_DNA"/>
</dbReference>
<proteinExistence type="predicted"/>
<keyword evidence="2" id="KW-1185">Reference proteome</keyword>
<dbReference type="eggNOG" id="ENOG5032TKY">
    <property type="taxonomic scope" value="Bacteria"/>
</dbReference>
<dbReference type="OrthoDB" id="2082310at2"/>
<evidence type="ECO:0000313" key="2">
    <source>
        <dbReference type="Proteomes" id="UP000036923"/>
    </source>
</evidence>
<dbReference type="AlphaFoldDB" id="A0A0L6JPW2"/>
<organism evidence="1 2">
    <name type="scientific">Pseudobacteroides cellulosolvens ATCC 35603 = DSM 2933</name>
    <dbReference type="NCBI Taxonomy" id="398512"/>
    <lineage>
        <taxon>Bacteria</taxon>
        <taxon>Bacillati</taxon>
        <taxon>Bacillota</taxon>
        <taxon>Clostridia</taxon>
        <taxon>Eubacteriales</taxon>
        <taxon>Oscillospiraceae</taxon>
        <taxon>Pseudobacteroides</taxon>
    </lineage>
</organism>
<comment type="caution">
    <text evidence="1">The sequence shown here is derived from an EMBL/GenBank/DDBJ whole genome shotgun (WGS) entry which is preliminary data.</text>
</comment>
<gene>
    <name evidence="1" type="ORF">Bccel_2986</name>
</gene>
<dbReference type="STRING" id="398512.Bccel_2986"/>
<protein>
    <submittedName>
        <fullName evidence="1">Uncharacterized protein</fullName>
    </submittedName>
</protein>
<dbReference type="RefSeq" id="WP_050753483.1">
    <property type="nucleotide sequence ID" value="NZ_JQKC01000035.1"/>
</dbReference>
<dbReference type="Proteomes" id="UP000036923">
    <property type="component" value="Unassembled WGS sequence"/>
</dbReference>
<sequence length="132" mass="15380">MELTDNIRAVLEFYSSLGNHQAFCELKHYNGNTEEYIYSRLERAAFDQRDGNNVAAFSRYAIWADDVRYLIKSAIESINAQDKERAVEELTLALNVLGAFVDIQNMFDAQPGRMQFEKPEQILKEYKEFKKL</sequence>
<name>A0A0L6JPW2_9FIRM</name>
<accession>A0A0L6JPW2</accession>
<evidence type="ECO:0000313" key="1">
    <source>
        <dbReference type="EMBL" id="KNY27715.1"/>
    </source>
</evidence>